<feature type="transmembrane region" description="Helical" evidence="2">
    <location>
        <begin position="206"/>
        <end position="227"/>
    </location>
</feature>
<dbReference type="RefSeq" id="XP_064671483.1">
    <property type="nucleotide sequence ID" value="XM_064816721.1"/>
</dbReference>
<protein>
    <recommendedName>
        <fullName evidence="6">Extracellular membrane protein CFEM domain-containing protein</fullName>
    </recommendedName>
</protein>
<reference evidence="4" key="2">
    <citation type="submission" date="2023-05" db="EMBL/GenBank/DDBJ databases">
        <authorList>
            <consortium name="Lawrence Berkeley National Laboratory"/>
            <person name="Steindorff A."/>
            <person name="Hensen N."/>
            <person name="Bonometti L."/>
            <person name="Westerberg I."/>
            <person name="Brannstrom I.O."/>
            <person name="Guillou S."/>
            <person name="Cros-Aarteil S."/>
            <person name="Calhoun S."/>
            <person name="Haridas S."/>
            <person name="Kuo A."/>
            <person name="Mondo S."/>
            <person name="Pangilinan J."/>
            <person name="Riley R."/>
            <person name="Labutti K."/>
            <person name="Andreopoulos B."/>
            <person name="Lipzen A."/>
            <person name="Chen C."/>
            <person name="Yanf M."/>
            <person name="Daum C."/>
            <person name="Ng V."/>
            <person name="Clum A."/>
            <person name="Ohm R."/>
            <person name="Martin F."/>
            <person name="Silar P."/>
            <person name="Natvig D."/>
            <person name="Lalanne C."/>
            <person name="Gautier V."/>
            <person name="Ament-Velasquez S.L."/>
            <person name="Kruys A."/>
            <person name="Hutchinson M.I."/>
            <person name="Powell A.J."/>
            <person name="Barry K."/>
            <person name="Miller A.N."/>
            <person name="Grigoriev I.V."/>
            <person name="Debuchy R."/>
            <person name="Gladieux P."/>
            <person name="Thoren M.H."/>
            <person name="Johannesson H."/>
        </authorList>
    </citation>
    <scope>NUCLEOTIDE SEQUENCE</scope>
    <source>
        <strain evidence="4">CBS 508.74</strain>
    </source>
</reference>
<feature type="compositionally biased region" description="Polar residues" evidence="1">
    <location>
        <begin position="725"/>
        <end position="737"/>
    </location>
</feature>
<feature type="compositionally biased region" description="Polar residues" evidence="1">
    <location>
        <begin position="653"/>
        <end position="669"/>
    </location>
</feature>
<dbReference type="AlphaFoldDB" id="A0AAN6TGB6"/>
<organism evidence="4 5">
    <name type="scientific">Canariomyces notabilis</name>
    <dbReference type="NCBI Taxonomy" id="2074819"/>
    <lineage>
        <taxon>Eukaryota</taxon>
        <taxon>Fungi</taxon>
        <taxon>Dikarya</taxon>
        <taxon>Ascomycota</taxon>
        <taxon>Pezizomycotina</taxon>
        <taxon>Sordariomycetes</taxon>
        <taxon>Sordariomycetidae</taxon>
        <taxon>Sordariales</taxon>
        <taxon>Chaetomiaceae</taxon>
        <taxon>Canariomyces</taxon>
    </lineage>
</organism>
<name>A0AAN6TGB6_9PEZI</name>
<evidence type="ECO:0000256" key="1">
    <source>
        <dbReference type="SAM" id="MobiDB-lite"/>
    </source>
</evidence>
<feature type="compositionally biased region" description="Basic and acidic residues" evidence="1">
    <location>
        <begin position="454"/>
        <end position="466"/>
    </location>
</feature>
<evidence type="ECO:0000256" key="2">
    <source>
        <dbReference type="SAM" id="Phobius"/>
    </source>
</evidence>
<feature type="compositionally biased region" description="Low complexity" evidence="1">
    <location>
        <begin position="143"/>
        <end position="154"/>
    </location>
</feature>
<feature type="compositionally biased region" description="Basic residues" evidence="1">
    <location>
        <begin position="551"/>
        <end position="562"/>
    </location>
</feature>
<feature type="compositionally biased region" description="Polar residues" evidence="1">
    <location>
        <begin position="160"/>
        <end position="169"/>
    </location>
</feature>
<reference evidence="4" key="1">
    <citation type="journal article" date="2023" name="Mol. Phylogenet. Evol.">
        <title>Genome-scale phylogeny and comparative genomics of the fungal order Sordariales.</title>
        <authorList>
            <person name="Hensen N."/>
            <person name="Bonometti L."/>
            <person name="Westerberg I."/>
            <person name="Brannstrom I.O."/>
            <person name="Guillou S."/>
            <person name="Cros-Aarteil S."/>
            <person name="Calhoun S."/>
            <person name="Haridas S."/>
            <person name="Kuo A."/>
            <person name="Mondo S."/>
            <person name="Pangilinan J."/>
            <person name="Riley R."/>
            <person name="LaButti K."/>
            <person name="Andreopoulos B."/>
            <person name="Lipzen A."/>
            <person name="Chen C."/>
            <person name="Yan M."/>
            <person name="Daum C."/>
            <person name="Ng V."/>
            <person name="Clum A."/>
            <person name="Steindorff A."/>
            <person name="Ohm R.A."/>
            <person name="Martin F."/>
            <person name="Silar P."/>
            <person name="Natvig D.O."/>
            <person name="Lalanne C."/>
            <person name="Gautier V."/>
            <person name="Ament-Velasquez S.L."/>
            <person name="Kruys A."/>
            <person name="Hutchinson M.I."/>
            <person name="Powell A.J."/>
            <person name="Barry K."/>
            <person name="Miller A.N."/>
            <person name="Grigoriev I.V."/>
            <person name="Debuchy R."/>
            <person name="Gladieux P."/>
            <person name="Hiltunen Thoren M."/>
            <person name="Johannesson H."/>
        </authorList>
    </citation>
    <scope>NUCLEOTIDE SEQUENCE</scope>
    <source>
        <strain evidence="4">CBS 508.74</strain>
    </source>
</reference>
<keyword evidence="2" id="KW-1133">Transmembrane helix</keyword>
<sequence>MAYWLSLLCLSIWTTPLALATQTTANISEEILNFVPACAQSCFQSFISSNFDSRVCGNSPTLPCLCRQRGMSGYTIGEGAVSCIAGETRFGSCQGDDTDSNPSATAYNMCTGVSEAASKTHSIIRATFIVSPSGTGPLLVPTPTQTATMTGTETSLRPVPTTTTVSPDESSTSAAASPTGGQSLPSADNARSVYPNAQPPLTGQQIAGITLGVVAVVVLGILLVIIARCIRQRRFGDLEAGFSKIRESMSVRRKSRRSSLPCMEITSPLARVPTARNPADRGWHANQQTMPQGTVGLAISSFAPEADPRNRPIPPLPPLPVQQSVPKVVVSPPSQNAVPKANRSPPKPTLTLAIPKAQDRVIRGPANGRDSVVTEFAEDGEGEIAPAGAAIWRPPATDPQSATRYYFADRGGNWILRNTSAQAPETETPQRAPAVARPAIYEAPSAPVEVELPSPEHKTRAERAKDSFGGFSPDAVVSPLRIPSKQGRTKLGSPIAFRDQSREPRYSSTSSDLRSPQASQTVSGVPMAAKSRPPDTYFAMIREARDLTGGKSRRRSSRRASRRVSQDSATSIESAVAEPFEEEDIIEDEPQVDLSPVAESPHTPISPGKSPVTYPRMPQRTGSQQPVRTGMTPEVDFLPAAHRYNMWHPPQAKPQNAGGSLRQEVNITPPTYPAKSSGPARPWNTPYLNPVPSRNPGQPRTGSPDSRLLPMPSVEQQYRQRQQQVANPASYWSQPQTRVAPVRPSRAPRRYELPGETTLPWRNDLPSQRQRTPQPAEQQQEQPSPPTPQSTGSSSQSSLLVKRRGVDKAATLALSSGNGDGKADNSMMRRGKAGWTKEEPSGPVPITPGWVPELTPTRQGDDLYLNVR</sequence>
<evidence type="ECO:0000313" key="5">
    <source>
        <dbReference type="Proteomes" id="UP001302812"/>
    </source>
</evidence>
<keyword evidence="2" id="KW-0812">Transmembrane</keyword>
<gene>
    <name evidence="4" type="ORF">N656DRAFT_788798</name>
</gene>
<evidence type="ECO:0008006" key="6">
    <source>
        <dbReference type="Google" id="ProtNLM"/>
    </source>
</evidence>
<proteinExistence type="predicted"/>
<feature type="compositionally biased region" description="Acidic residues" evidence="1">
    <location>
        <begin position="579"/>
        <end position="591"/>
    </location>
</feature>
<comment type="caution">
    <text evidence="4">The sequence shown here is derived from an EMBL/GenBank/DDBJ whole genome shotgun (WGS) entry which is preliminary data.</text>
</comment>
<feature type="compositionally biased region" description="Low complexity" evidence="1">
    <location>
        <begin position="768"/>
        <end position="782"/>
    </location>
</feature>
<dbReference type="GeneID" id="89940846"/>
<feature type="compositionally biased region" description="Polar residues" evidence="1">
    <location>
        <begin position="695"/>
        <end position="704"/>
    </location>
</feature>
<feature type="compositionally biased region" description="Low complexity" evidence="1">
    <location>
        <begin position="789"/>
        <end position="798"/>
    </location>
</feature>
<feature type="region of interest" description="Disordered" evidence="1">
    <location>
        <begin position="331"/>
        <end position="350"/>
    </location>
</feature>
<evidence type="ECO:0000313" key="4">
    <source>
        <dbReference type="EMBL" id="KAK4113913.1"/>
    </source>
</evidence>
<feature type="chain" id="PRO_5042964296" description="Extracellular membrane protein CFEM domain-containing protein" evidence="3">
    <location>
        <begin position="21"/>
        <end position="868"/>
    </location>
</feature>
<evidence type="ECO:0000256" key="3">
    <source>
        <dbReference type="SAM" id="SignalP"/>
    </source>
</evidence>
<keyword evidence="3" id="KW-0732">Signal</keyword>
<dbReference type="EMBL" id="MU853338">
    <property type="protein sequence ID" value="KAK4113913.1"/>
    <property type="molecule type" value="Genomic_DNA"/>
</dbReference>
<feature type="region of interest" description="Disordered" evidence="1">
    <location>
        <begin position="452"/>
        <end position="868"/>
    </location>
</feature>
<dbReference type="Proteomes" id="UP001302812">
    <property type="component" value="Unassembled WGS sequence"/>
</dbReference>
<keyword evidence="2" id="KW-0472">Membrane</keyword>
<keyword evidence="5" id="KW-1185">Reference proteome</keyword>
<accession>A0AAN6TGB6</accession>
<feature type="region of interest" description="Disordered" evidence="1">
    <location>
        <begin position="143"/>
        <end position="196"/>
    </location>
</feature>
<feature type="compositionally biased region" description="Polar residues" evidence="1">
    <location>
        <begin position="506"/>
        <end position="523"/>
    </location>
</feature>
<feature type="signal peptide" evidence="3">
    <location>
        <begin position="1"/>
        <end position="20"/>
    </location>
</feature>